<evidence type="ECO:0000256" key="1">
    <source>
        <dbReference type="ARBA" id="ARBA00022722"/>
    </source>
</evidence>
<dbReference type="SUPFAM" id="SSF53098">
    <property type="entry name" value="Ribonuclease H-like"/>
    <property type="match status" value="1"/>
</dbReference>
<dbReference type="GO" id="GO:0006310">
    <property type="term" value="P:DNA recombination"/>
    <property type="evidence" value="ECO:0007669"/>
    <property type="project" value="UniProtKB-KW"/>
</dbReference>
<dbReference type="GO" id="GO:0016787">
    <property type="term" value="F:hydrolase activity"/>
    <property type="evidence" value="ECO:0007669"/>
    <property type="project" value="UniProtKB-KW"/>
</dbReference>
<dbReference type="EMBL" id="SNZJ01000014">
    <property type="protein sequence ID" value="TDR52044.1"/>
    <property type="molecule type" value="Genomic_DNA"/>
</dbReference>
<evidence type="ECO:0000259" key="8">
    <source>
        <dbReference type="PROSITE" id="PS50994"/>
    </source>
</evidence>
<reference evidence="9 10" key="1">
    <citation type="submission" date="2019-03" db="EMBL/GenBank/DDBJ databases">
        <title>Genomic Encyclopedia of Type Strains, Phase III (KMG-III): the genomes of soil and plant-associated and newly described type strains.</title>
        <authorList>
            <person name="Whitman W."/>
        </authorList>
    </citation>
    <scope>NUCLEOTIDE SEQUENCE [LARGE SCALE GENOMIC DNA]</scope>
    <source>
        <strain evidence="9 10">CECT 5797</strain>
    </source>
</reference>
<dbReference type="InterPro" id="IPR012337">
    <property type="entry name" value="RNaseH-like_sf"/>
</dbReference>
<evidence type="ECO:0000256" key="5">
    <source>
        <dbReference type="ARBA" id="ARBA00022842"/>
    </source>
</evidence>
<dbReference type="PROSITE" id="PS50994">
    <property type="entry name" value="INTEGRASE"/>
    <property type="match status" value="1"/>
</dbReference>
<proteinExistence type="predicted"/>
<evidence type="ECO:0000313" key="9">
    <source>
        <dbReference type="EMBL" id="TDR52044.1"/>
    </source>
</evidence>
<evidence type="ECO:0000256" key="3">
    <source>
        <dbReference type="ARBA" id="ARBA00022759"/>
    </source>
</evidence>
<dbReference type="GO" id="GO:0004519">
    <property type="term" value="F:endonuclease activity"/>
    <property type="evidence" value="ECO:0007669"/>
    <property type="project" value="UniProtKB-KW"/>
</dbReference>
<keyword evidence="4" id="KW-0378">Hydrolase</keyword>
<dbReference type="Pfam" id="PF13683">
    <property type="entry name" value="rve_3"/>
    <property type="match status" value="1"/>
</dbReference>
<evidence type="ECO:0000256" key="7">
    <source>
        <dbReference type="ARBA" id="ARBA00023172"/>
    </source>
</evidence>
<protein>
    <submittedName>
        <fullName evidence="9">Integrase-like protein</fullName>
    </submittedName>
</protein>
<dbReference type="AlphaFoldDB" id="A0A4R6ZJ50"/>
<evidence type="ECO:0000256" key="6">
    <source>
        <dbReference type="ARBA" id="ARBA00022908"/>
    </source>
</evidence>
<keyword evidence="3" id="KW-0255">Endonuclease</keyword>
<dbReference type="GO" id="GO:0003676">
    <property type="term" value="F:nucleic acid binding"/>
    <property type="evidence" value="ECO:0007669"/>
    <property type="project" value="InterPro"/>
</dbReference>
<organism evidence="9 10">
    <name type="scientific">Halomonas ventosae</name>
    <dbReference type="NCBI Taxonomy" id="229007"/>
    <lineage>
        <taxon>Bacteria</taxon>
        <taxon>Pseudomonadati</taxon>
        <taxon>Pseudomonadota</taxon>
        <taxon>Gammaproteobacteria</taxon>
        <taxon>Oceanospirillales</taxon>
        <taxon>Halomonadaceae</taxon>
        <taxon>Halomonas</taxon>
    </lineage>
</organism>
<accession>A0A4R6ZJ50</accession>
<sequence length="187" mass="22050">MHIDIKHLPQMPDEQQKRYLYVAIDRATRWVYLEFRCSQSSKDAWAFMKQVEEKTPFKIRIVLTDNAKCFTDGFTRAGERKSSGHHPFDQECQAHAIEHRLIKPGKPQTNGMVERFNGRISDVLATRRYTSGEDLQQTLKHYMWLYNHHIPQKALHHQSPIAVMKEWHAKRLELFTKRVVNHTGAET</sequence>
<comment type="caution">
    <text evidence="9">The sequence shown here is derived from an EMBL/GenBank/DDBJ whole genome shotgun (WGS) entry which is preliminary data.</text>
</comment>
<dbReference type="InterPro" id="IPR039537">
    <property type="entry name" value="Retrotran_Ty1/copia-like"/>
</dbReference>
<keyword evidence="7" id="KW-0233">DNA recombination</keyword>
<evidence type="ECO:0000313" key="10">
    <source>
        <dbReference type="Proteomes" id="UP000295212"/>
    </source>
</evidence>
<feature type="domain" description="Integrase catalytic" evidence="8">
    <location>
        <begin position="1"/>
        <end position="168"/>
    </location>
</feature>
<dbReference type="PANTHER" id="PTHR42648:SF11">
    <property type="entry name" value="TRANSPOSON TY4-P GAG-POL POLYPROTEIN"/>
    <property type="match status" value="1"/>
</dbReference>
<gene>
    <name evidence="9" type="ORF">DFP85_11417</name>
</gene>
<dbReference type="Proteomes" id="UP000295212">
    <property type="component" value="Unassembled WGS sequence"/>
</dbReference>
<dbReference type="InterPro" id="IPR036397">
    <property type="entry name" value="RNaseH_sf"/>
</dbReference>
<dbReference type="GO" id="GO:0015074">
    <property type="term" value="P:DNA integration"/>
    <property type="evidence" value="ECO:0007669"/>
    <property type="project" value="UniProtKB-KW"/>
</dbReference>
<keyword evidence="5" id="KW-0460">Magnesium</keyword>
<dbReference type="GO" id="GO:0046872">
    <property type="term" value="F:metal ion binding"/>
    <property type="evidence" value="ECO:0007669"/>
    <property type="project" value="UniProtKB-KW"/>
</dbReference>
<dbReference type="PANTHER" id="PTHR42648">
    <property type="entry name" value="TRANSPOSASE, PUTATIVE-RELATED"/>
    <property type="match status" value="1"/>
</dbReference>
<keyword evidence="1" id="KW-0540">Nuclease</keyword>
<name>A0A4R6ZJ50_9GAMM</name>
<dbReference type="InterPro" id="IPR001584">
    <property type="entry name" value="Integrase_cat-core"/>
</dbReference>
<evidence type="ECO:0000256" key="2">
    <source>
        <dbReference type="ARBA" id="ARBA00022723"/>
    </source>
</evidence>
<keyword evidence="2" id="KW-0479">Metal-binding</keyword>
<keyword evidence="6" id="KW-0229">DNA integration</keyword>
<evidence type="ECO:0000256" key="4">
    <source>
        <dbReference type="ARBA" id="ARBA00022801"/>
    </source>
</evidence>
<dbReference type="Gene3D" id="3.30.420.10">
    <property type="entry name" value="Ribonuclease H-like superfamily/Ribonuclease H"/>
    <property type="match status" value="1"/>
</dbReference>